<proteinExistence type="predicted"/>
<dbReference type="PROSITE" id="PS51457">
    <property type="entry name" value="BEN"/>
    <property type="match status" value="1"/>
</dbReference>
<accession>A0A498NDK7</accession>
<evidence type="ECO:0000259" key="2">
    <source>
        <dbReference type="PROSITE" id="PS51457"/>
    </source>
</evidence>
<keyword evidence="4" id="KW-1185">Reference proteome</keyword>
<dbReference type="AlphaFoldDB" id="A0A498NDK7"/>
<dbReference type="STRING" id="84645.A0A498NDK7"/>
<sequence length="381" mass="42653">MASCGRGGTSCSAMVKDLAVAVFGRETLATHGLSGRAGNANKGTTAKPALDQDKVMLILVQICEEEITYVEPTFHKRKGQLNDALSSDDVLSRHATAVVITAREKHNLSQRDIFFQSQCGADGKVGFIKENAKKRIFMDLRSYKYSEDKATGPESSPEIIVISTGDFAEHWQVYKKMTKTWVLVEWREEPPTYDIVPKKDILKKKFEPGDVVDVAYEDESSPATIIDIDENKETLRRRMFRLEGKRRTQACVPNTEKRVAKKKKMYTPTQSPSSDSEPPMKHQDSDENNFEHIPVGFLTVHNEDSPHSPSSLPVDPVSSIIIEGGVVMDIRDLPLAVCLLFGLSYALHLDYPKCKFMQVILDLGSKSLKPKLQTLKDQFFA</sequence>
<evidence type="ECO:0000313" key="4">
    <source>
        <dbReference type="Proteomes" id="UP000290572"/>
    </source>
</evidence>
<organism evidence="3 4">
    <name type="scientific">Labeo rohita</name>
    <name type="common">Indian major carp</name>
    <name type="synonym">Cyprinus rohita</name>
    <dbReference type="NCBI Taxonomy" id="84645"/>
    <lineage>
        <taxon>Eukaryota</taxon>
        <taxon>Metazoa</taxon>
        <taxon>Chordata</taxon>
        <taxon>Craniata</taxon>
        <taxon>Vertebrata</taxon>
        <taxon>Euteleostomi</taxon>
        <taxon>Actinopterygii</taxon>
        <taxon>Neopterygii</taxon>
        <taxon>Teleostei</taxon>
        <taxon>Ostariophysi</taxon>
        <taxon>Cypriniformes</taxon>
        <taxon>Cyprinidae</taxon>
        <taxon>Labeoninae</taxon>
        <taxon>Labeonini</taxon>
        <taxon>Labeo</taxon>
    </lineage>
</organism>
<reference evidence="3 4" key="1">
    <citation type="submission" date="2018-03" db="EMBL/GenBank/DDBJ databases">
        <title>Draft genome sequence of Rohu Carp (Labeo rohita).</title>
        <authorList>
            <person name="Das P."/>
            <person name="Kushwaha B."/>
            <person name="Joshi C.G."/>
            <person name="Kumar D."/>
            <person name="Nagpure N.S."/>
            <person name="Sahoo L."/>
            <person name="Das S.P."/>
            <person name="Bit A."/>
            <person name="Patnaik S."/>
            <person name="Meher P.K."/>
            <person name="Jayasankar P."/>
            <person name="Koringa P.G."/>
            <person name="Patel N.V."/>
            <person name="Hinsu A.T."/>
            <person name="Kumar R."/>
            <person name="Pandey M."/>
            <person name="Agarwal S."/>
            <person name="Srivastava S."/>
            <person name="Singh M."/>
            <person name="Iquebal M.A."/>
            <person name="Jaiswal S."/>
            <person name="Angadi U.B."/>
            <person name="Kumar N."/>
            <person name="Raza M."/>
            <person name="Shah T.M."/>
            <person name="Rai A."/>
            <person name="Jena J.K."/>
        </authorList>
    </citation>
    <scope>NUCLEOTIDE SEQUENCE [LARGE SCALE GENOMIC DNA]</scope>
    <source>
        <strain evidence="3">DASCIFA01</strain>
        <tissue evidence="3">Testis</tissue>
    </source>
</reference>
<feature type="compositionally biased region" description="Polar residues" evidence="1">
    <location>
        <begin position="267"/>
        <end position="276"/>
    </location>
</feature>
<dbReference type="GO" id="GO:0003677">
    <property type="term" value="F:DNA binding"/>
    <property type="evidence" value="ECO:0007669"/>
    <property type="project" value="InterPro"/>
</dbReference>
<dbReference type="Gene3D" id="1.10.10.2590">
    <property type="entry name" value="BEN domain"/>
    <property type="match status" value="1"/>
</dbReference>
<gene>
    <name evidence="3" type="ORF">ROHU_005398</name>
</gene>
<comment type="caution">
    <text evidence="3">The sequence shown here is derived from an EMBL/GenBank/DDBJ whole genome shotgun (WGS) entry which is preliminary data.</text>
</comment>
<protein>
    <submittedName>
        <fullName evidence="3">Sterile alpha motif domain-containing 3-like isoform X2</fullName>
    </submittedName>
</protein>
<feature type="domain" description="BEN" evidence="2">
    <location>
        <begin position="1"/>
        <end position="98"/>
    </location>
</feature>
<evidence type="ECO:0000256" key="1">
    <source>
        <dbReference type="SAM" id="MobiDB-lite"/>
    </source>
</evidence>
<dbReference type="EMBL" id="QBIY01011929">
    <property type="protein sequence ID" value="RXN27885.1"/>
    <property type="molecule type" value="Genomic_DNA"/>
</dbReference>
<dbReference type="Proteomes" id="UP000290572">
    <property type="component" value="Unassembled WGS sequence"/>
</dbReference>
<feature type="region of interest" description="Disordered" evidence="1">
    <location>
        <begin position="252"/>
        <end position="288"/>
    </location>
</feature>
<dbReference type="Pfam" id="PF10523">
    <property type="entry name" value="BEN"/>
    <property type="match status" value="1"/>
</dbReference>
<name>A0A498NDK7_LABRO</name>
<evidence type="ECO:0000313" key="3">
    <source>
        <dbReference type="EMBL" id="RXN27885.1"/>
    </source>
</evidence>
<dbReference type="InterPro" id="IPR018379">
    <property type="entry name" value="BEN_domain"/>
</dbReference>